<dbReference type="AlphaFoldDB" id="A0A8K0KBT6"/>
<feature type="region of interest" description="Disordered" evidence="1">
    <location>
        <begin position="372"/>
        <end position="396"/>
    </location>
</feature>
<dbReference type="EMBL" id="KZ308545">
    <property type="protein sequence ID" value="KAG8231266.1"/>
    <property type="molecule type" value="Genomic_DNA"/>
</dbReference>
<dbReference type="Gene3D" id="1.10.238.10">
    <property type="entry name" value="EF-hand"/>
    <property type="match status" value="1"/>
</dbReference>
<evidence type="ECO:0000313" key="3">
    <source>
        <dbReference type="Proteomes" id="UP000792457"/>
    </source>
</evidence>
<evidence type="ECO:0000313" key="2">
    <source>
        <dbReference type="EMBL" id="KAG8231266.1"/>
    </source>
</evidence>
<keyword evidence="3" id="KW-1185">Reference proteome</keyword>
<protein>
    <submittedName>
        <fullName evidence="2">Uncharacterized protein</fullName>
    </submittedName>
</protein>
<dbReference type="InterPro" id="IPR011992">
    <property type="entry name" value="EF-hand-dom_pair"/>
</dbReference>
<comment type="caution">
    <text evidence="2">The sequence shown here is derived from an EMBL/GenBank/DDBJ whole genome shotgun (WGS) entry which is preliminary data.</text>
</comment>
<dbReference type="Proteomes" id="UP000792457">
    <property type="component" value="Unassembled WGS sequence"/>
</dbReference>
<organism evidence="2 3">
    <name type="scientific">Ladona fulva</name>
    <name type="common">Scarce chaser dragonfly</name>
    <name type="synonym">Libellula fulva</name>
    <dbReference type="NCBI Taxonomy" id="123851"/>
    <lineage>
        <taxon>Eukaryota</taxon>
        <taxon>Metazoa</taxon>
        <taxon>Ecdysozoa</taxon>
        <taxon>Arthropoda</taxon>
        <taxon>Hexapoda</taxon>
        <taxon>Insecta</taxon>
        <taxon>Pterygota</taxon>
        <taxon>Palaeoptera</taxon>
        <taxon>Odonata</taxon>
        <taxon>Epiprocta</taxon>
        <taxon>Anisoptera</taxon>
        <taxon>Libelluloidea</taxon>
        <taxon>Libellulidae</taxon>
        <taxon>Ladona</taxon>
    </lineage>
</organism>
<evidence type="ECO:0000256" key="1">
    <source>
        <dbReference type="SAM" id="MobiDB-lite"/>
    </source>
</evidence>
<accession>A0A8K0KBT6</accession>
<gene>
    <name evidence="2" type="ORF">J437_LFUL011120</name>
</gene>
<sequence length="565" mass="62299">MSSVPSKDINLGKSNTMPSSSVVVDNDLECFSPIENSMLKSMPLKHPVTCLSSDSLGKRLISSDYGDENTIIHSEKNETFKPGNLEVYIPPPLPEVFLENLQESVYLKHYPICFTSTPDVFHSSENLRDHQMNNLNPLIRPLQRLYKQGGKGLEPYYNLIEGGAEGSFLQQAKEYFCLGKIFHQGFHCQHQMDSLIKFCDIANVMRSLGYYPTEKEIKDMTKEILLNLNDSEIKEFGKTSFEDLIRLYINHRPAKGISLQQITSSFKFLSKGGSHVSKDKLKEILTQEGEMKSRYEIPTYLQLLFDMRFGINGDKRSPSTEGDQSQELVVAVEVLVWMGLAELVSKPVQELEKQGGKQEIVLRWQEMSSSVSDSSVSKSDSRIITSRSGGGSSSAMTASTLELPSFTLPDDLAAPLSEAELSEPLPLEEEAELLLPLEQLQLVPQEQLLPSLSLESLASDDELPLPLSSIASDLDGGFSSSESSLSEDRLRGGRSITSTTFIVGFASFSRLAACDSTCGSATTFGSFLSSQLSSLFDLWRSNEASSLPLGYPAAAATFSTLSSDF</sequence>
<reference evidence="2" key="2">
    <citation type="submission" date="2017-10" db="EMBL/GenBank/DDBJ databases">
        <title>Ladona fulva Genome sequencing and assembly.</title>
        <authorList>
            <person name="Murali S."/>
            <person name="Richards S."/>
            <person name="Bandaranaike D."/>
            <person name="Bellair M."/>
            <person name="Blankenburg K."/>
            <person name="Chao H."/>
            <person name="Dinh H."/>
            <person name="Doddapaneni H."/>
            <person name="Dugan-Rocha S."/>
            <person name="Elkadiri S."/>
            <person name="Gnanaolivu R."/>
            <person name="Hernandez B."/>
            <person name="Skinner E."/>
            <person name="Javaid M."/>
            <person name="Lee S."/>
            <person name="Li M."/>
            <person name="Ming W."/>
            <person name="Munidasa M."/>
            <person name="Muniz J."/>
            <person name="Nguyen L."/>
            <person name="Hughes D."/>
            <person name="Osuji N."/>
            <person name="Pu L.-L."/>
            <person name="Puazo M."/>
            <person name="Qu C."/>
            <person name="Quiroz J."/>
            <person name="Raj R."/>
            <person name="Weissenberger G."/>
            <person name="Xin Y."/>
            <person name="Zou X."/>
            <person name="Han Y."/>
            <person name="Worley K."/>
            <person name="Muzny D."/>
            <person name="Gibbs R."/>
        </authorList>
    </citation>
    <scope>NUCLEOTIDE SEQUENCE</scope>
    <source>
        <strain evidence="2">Sampled in the wild</strain>
    </source>
</reference>
<dbReference type="SUPFAM" id="SSF47473">
    <property type="entry name" value="EF-hand"/>
    <property type="match status" value="1"/>
</dbReference>
<name>A0A8K0KBT6_LADFU</name>
<proteinExistence type="predicted"/>
<dbReference type="OrthoDB" id="4899631at2759"/>
<reference evidence="2" key="1">
    <citation type="submission" date="2013-04" db="EMBL/GenBank/DDBJ databases">
        <authorList>
            <person name="Qu J."/>
            <person name="Murali S.C."/>
            <person name="Bandaranaike D."/>
            <person name="Bellair M."/>
            <person name="Blankenburg K."/>
            <person name="Chao H."/>
            <person name="Dinh H."/>
            <person name="Doddapaneni H."/>
            <person name="Downs B."/>
            <person name="Dugan-Rocha S."/>
            <person name="Elkadiri S."/>
            <person name="Gnanaolivu R.D."/>
            <person name="Hernandez B."/>
            <person name="Javaid M."/>
            <person name="Jayaseelan J.C."/>
            <person name="Lee S."/>
            <person name="Li M."/>
            <person name="Ming W."/>
            <person name="Munidasa M."/>
            <person name="Muniz J."/>
            <person name="Nguyen L."/>
            <person name="Ongeri F."/>
            <person name="Osuji N."/>
            <person name="Pu L.-L."/>
            <person name="Puazo M."/>
            <person name="Qu C."/>
            <person name="Quiroz J."/>
            <person name="Raj R."/>
            <person name="Weissenberger G."/>
            <person name="Xin Y."/>
            <person name="Zou X."/>
            <person name="Han Y."/>
            <person name="Richards S."/>
            <person name="Worley K."/>
            <person name="Muzny D."/>
            <person name="Gibbs R."/>
        </authorList>
    </citation>
    <scope>NUCLEOTIDE SEQUENCE</scope>
    <source>
        <strain evidence="2">Sampled in the wild</strain>
    </source>
</reference>